<proteinExistence type="predicted"/>
<organism evidence="1 2">
    <name type="scientific">Panagrolaimus sp. JU765</name>
    <dbReference type="NCBI Taxonomy" id="591449"/>
    <lineage>
        <taxon>Eukaryota</taxon>
        <taxon>Metazoa</taxon>
        <taxon>Ecdysozoa</taxon>
        <taxon>Nematoda</taxon>
        <taxon>Chromadorea</taxon>
        <taxon>Rhabditida</taxon>
        <taxon>Tylenchina</taxon>
        <taxon>Panagrolaimomorpha</taxon>
        <taxon>Panagrolaimoidea</taxon>
        <taxon>Panagrolaimidae</taxon>
        <taxon>Panagrolaimus</taxon>
    </lineage>
</organism>
<dbReference type="Proteomes" id="UP000887576">
    <property type="component" value="Unplaced"/>
</dbReference>
<protein>
    <submittedName>
        <fullName evidence="2">Uncharacterized protein</fullName>
    </submittedName>
</protein>
<name>A0AC34PYU2_9BILA</name>
<evidence type="ECO:0000313" key="1">
    <source>
        <dbReference type="Proteomes" id="UP000887576"/>
    </source>
</evidence>
<sequence length="121" mass="13658">MRYVSSAVNLGMGILLFIILRIKIKELALKTNRLVLNTLAITFAFDLSPHLVSGIFYAIQNVNITTFIGPFSSVFMAIETTCCALIYLKAFKIRFPWQKKGIMIHSTVSNSHKTSRMTDIK</sequence>
<evidence type="ECO:0000313" key="2">
    <source>
        <dbReference type="WBParaSite" id="JU765_v2.g11351.t1"/>
    </source>
</evidence>
<dbReference type="WBParaSite" id="JU765_v2.g11351.t1">
    <property type="protein sequence ID" value="JU765_v2.g11351.t1"/>
    <property type="gene ID" value="JU765_v2.g11351"/>
</dbReference>
<accession>A0AC34PYU2</accession>
<reference evidence="2" key="1">
    <citation type="submission" date="2022-11" db="UniProtKB">
        <authorList>
            <consortium name="WormBaseParasite"/>
        </authorList>
    </citation>
    <scope>IDENTIFICATION</scope>
</reference>